<protein>
    <recommendedName>
        <fullName evidence="4">Ubiquitin-like protease family profile domain-containing protein</fullName>
    </recommendedName>
</protein>
<name>A0A7J6FCZ4_CANSA</name>
<gene>
    <name evidence="5" type="ORF">F8388_011334</name>
</gene>
<evidence type="ECO:0000313" key="5">
    <source>
        <dbReference type="EMBL" id="KAF4367759.1"/>
    </source>
</evidence>
<dbReference type="GO" id="GO:0008234">
    <property type="term" value="F:cysteine-type peptidase activity"/>
    <property type="evidence" value="ECO:0007669"/>
    <property type="project" value="InterPro"/>
</dbReference>
<dbReference type="GO" id="GO:0006508">
    <property type="term" value="P:proteolysis"/>
    <property type="evidence" value="ECO:0007669"/>
    <property type="project" value="UniProtKB-KW"/>
</dbReference>
<comment type="similarity">
    <text evidence="1">Belongs to the peptidase C48 family.</text>
</comment>
<dbReference type="SUPFAM" id="SSF54001">
    <property type="entry name" value="Cysteine proteinases"/>
    <property type="match status" value="1"/>
</dbReference>
<dbReference type="PANTHER" id="PTHR33018:SF34">
    <property type="entry name" value="OS02G0472350 PROTEIN"/>
    <property type="match status" value="1"/>
</dbReference>
<evidence type="ECO:0000259" key="4">
    <source>
        <dbReference type="Pfam" id="PF02902"/>
    </source>
</evidence>
<evidence type="ECO:0000256" key="2">
    <source>
        <dbReference type="ARBA" id="ARBA00022670"/>
    </source>
</evidence>
<proteinExistence type="inferred from homology"/>
<organism evidence="5 6">
    <name type="scientific">Cannabis sativa</name>
    <name type="common">Hemp</name>
    <name type="synonym">Marijuana</name>
    <dbReference type="NCBI Taxonomy" id="3483"/>
    <lineage>
        <taxon>Eukaryota</taxon>
        <taxon>Viridiplantae</taxon>
        <taxon>Streptophyta</taxon>
        <taxon>Embryophyta</taxon>
        <taxon>Tracheophyta</taxon>
        <taxon>Spermatophyta</taxon>
        <taxon>Magnoliopsida</taxon>
        <taxon>eudicotyledons</taxon>
        <taxon>Gunneridae</taxon>
        <taxon>Pentapetalae</taxon>
        <taxon>rosids</taxon>
        <taxon>fabids</taxon>
        <taxon>Rosales</taxon>
        <taxon>Cannabaceae</taxon>
        <taxon>Cannabis</taxon>
    </lineage>
</organism>
<dbReference type="Gene3D" id="3.40.395.10">
    <property type="entry name" value="Adenoviral Proteinase, Chain A"/>
    <property type="match status" value="1"/>
</dbReference>
<dbReference type="InterPro" id="IPR003653">
    <property type="entry name" value="Peptidase_C48_C"/>
</dbReference>
<dbReference type="PANTHER" id="PTHR33018">
    <property type="entry name" value="OS10G0338966 PROTEIN-RELATED"/>
    <property type="match status" value="1"/>
</dbReference>
<comment type="caution">
    <text evidence="5">The sequence shown here is derived from an EMBL/GenBank/DDBJ whole genome shotgun (WGS) entry which is preliminary data.</text>
</comment>
<sequence length="447" mass="51566">MEDPDYRAKNPHTLMYPTSIYPDITQPVWQNFVASPTTPEFQLRRLQQARRAANDNSHRLGRKGYPNLEYEFGLLNPMDVYELEDIMLDLEIVFQSQKVKRTNDIENNFKAVLKALEEKSHGHQDLSTDIEAHFSSNIVQEREYEDIANDQATRCVLLDSIHRTVSKGIIRQATEVHNKLLEENDYRIEVNELLIPDALIPNAIDLDEIHLVKHPQLLATILGRTPDDRARDLAIGLGEIISGQLLMAALNDGHWIFLFIDISKEIVYFFDPLGGYIPQDCKNVPRIFVASASVYMLHNLAKGKRMKQDSLQWYNVKCPQQQDLKICGFYVCAMLRDLVFEPQPSSYINSKCNNQEFYSKDQLNVVRREKIDHEDDSKLSEELDLKEESETREGLDLIAEVLAEENDTQEVEDIEIDLKSDTISKTKLDWAKEVEAKEHDGSNKEKF</sequence>
<keyword evidence="3" id="KW-0378">Hydrolase</keyword>
<reference evidence="5 6" key="1">
    <citation type="journal article" date="2020" name="bioRxiv">
        <title>Sequence and annotation of 42 cannabis genomes reveals extensive copy number variation in cannabinoid synthesis and pathogen resistance genes.</title>
        <authorList>
            <person name="Mckernan K.J."/>
            <person name="Helbert Y."/>
            <person name="Kane L.T."/>
            <person name="Ebling H."/>
            <person name="Zhang L."/>
            <person name="Liu B."/>
            <person name="Eaton Z."/>
            <person name="Mclaughlin S."/>
            <person name="Kingan S."/>
            <person name="Baybayan P."/>
            <person name="Concepcion G."/>
            <person name="Jordan M."/>
            <person name="Riva A."/>
            <person name="Barbazuk W."/>
            <person name="Harkins T."/>
        </authorList>
    </citation>
    <scope>NUCLEOTIDE SEQUENCE [LARGE SCALE GENOMIC DNA]</scope>
    <source>
        <strain evidence="6">cv. Jamaican Lion 4</strain>
        <tissue evidence="5">Leaf</tissue>
    </source>
</reference>
<dbReference type="EMBL" id="JAATIP010000141">
    <property type="protein sequence ID" value="KAF4367759.1"/>
    <property type="molecule type" value="Genomic_DNA"/>
</dbReference>
<dbReference type="Proteomes" id="UP000525078">
    <property type="component" value="Unassembled WGS sequence"/>
</dbReference>
<evidence type="ECO:0000256" key="1">
    <source>
        <dbReference type="ARBA" id="ARBA00005234"/>
    </source>
</evidence>
<keyword evidence="2" id="KW-0645">Protease</keyword>
<feature type="domain" description="Ubiquitin-like protease family profile" evidence="4">
    <location>
        <begin position="251"/>
        <end position="357"/>
    </location>
</feature>
<evidence type="ECO:0000256" key="3">
    <source>
        <dbReference type="ARBA" id="ARBA00022801"/>
    </source>
</evidence>
<evidence type="ECO:0000313" key="6">
    <source>
        <dbReference type="Proteomes" id="UP000525078"/>
    </source>
</evidence>
<dbReference type="AlphaFoldDB" id="A0A7J6FCZ4"/>
<accession>A0A7J6FCZ4</accession>
<dbReference type="InterPro" id="IPR038765">
    <property type="entry name" value="Papain-like_cys_pep_sf"/>
</dbReference>
<dbReference type="Pfam" id="PF02902">
    <property type="entry name" value="Peptidase_C48"/>
    <property type="match status" value="1"/>
</dbReference>